<dbReference type="AlphaFoldDB" id="B4GX94"/>
<dbReference type="PhylomeDB" id="B4GX94"/>
<dbReference type="Proteomes" id="UP000008744">
    <property type="component" value="Unassembled WGS sequence"/>
</dbReference>
<gene>
    <name evidence="1" type="primary">Dper\GL21159</name>
    <name evidence="1" type="ORF">Dper_GL21159</name>
</gene>
<dbReference type="STRING" id="7234.B4GX94"/>
<protein>
    <submittedName>
        <fullName evidence="1">GL21159</fullName>
    </submittedName>
</protein>
<dbReference type="SMR" id="B4GX94"/>
<evidence type="ECO:0000313" key="1">
    <source>
        <dbReference type="EMBL" id="EDW27205.1"/>
    </source>
</evidence>
<sequence>MTKFSEQMASSLEGLTIKTDAWGQKMLQKDREMRDLCHQLHSSQEALAKLKAESEPRQGALNESVKNLKKELAKIQVDRYQLSCGTKETIRELKDRLEITNTDLQHKQKMALEDAQKISDLKTLVEVIHMANSTTFGTCNIRRRAV</sequence>
<name>B4GX94_DROPE</name>
<dbReference type="OrthoDB" id="2130750at2759"/>
<reference evidence="1 2" key="1">
    <citation type="journal article" date="2007" name="Nature">
        <title>Evolution of genes and genomes on the Drosophila phylogeny.</title>
        <authorList>
            <consortium name="Drosophila 12 Genomes Consortium"/>
            <person name="Clark A.G."/>
            <person name="Eisen M.B."/>
            <person name="Smith D.R."/>
            <person name="Bergman C.M."/>
            <person name="Oliver B."/>
            <person name="Markow T.A."/>
            <person name="Kaufman T.C."/>
            <person name="Kellis M."/>
            <person name="Gelbart W."/>
            <person name="Iyer V.N."/>
            <person name="Pollard D.A."/>
            <person name="Sackton T.B."/>
            <person name="Larracuente A.M."/>
            <person name="Singh N.D."/>
            <person name="Abad J.P."/>
            <person name="Abt D.N."/>
            <person name="Adryan B."/>
            <person name="Aguade M."/>
            <person name="Akashi H."/>
            <person name="Anderson W.W."/>
            <person name="Aquadro C.F."/>
            <person name="Ardell D.H."/>
            <person name="Arguello R."/>
            <person name="Artieri C.G."/>
            <person name="Barbash D.A."/>
            <person name="Barker D."/>
            <person name="Barsanti P."/>
            <person name="Batterham P."/>
            <person name="Batzoglou S."/>
            <person name="Begun D."/>
            <person name="Bhutkar A."/>
            <person name="Blanco E."/>
            <person name="Bosak S.A."/>
            <person name="Bradley R.K."/>
            <person name="Brand A.D."/>
            <person name="Brent M.R."/>
            <person name="Brooks A.N."/>
            <person name="Brown R.H."/>
            <person name="Butlin R.K."/>
            <person name="Caggese C."/>
            <person name="Calvi B.R."/>
            <person name="Bernardo de Carvalho A."/>
            <person name="Caspi A."/>
            <person name="Castrezana S."/>
            <person name="Celniker S.E."/>
            <person name="Chang J.L."/>
            <person name="Chapple C."/>
            <person name="Chatterji S."/>
            <person name="Chinwalla A."/>
            <person name="Civetta A."/>
            <person name="Clifton S.W."/>
            <person name="Comeron J.M."/>
            <person name="Costello J.C."/>
            <person name="Coyne J.A."/>
            <person name="Daub J."/>
            <person name="David R.G."/>
            <person name="Delcher A.L."/>
            <person name="Delehaunty K."/>
            <person name="Do C.B."/>
            <person name="Ebling H."/>
            <person name="Edwards K."/>
            <person name="Eickbush T."/>
            <person name="Evans J.D."/>
            <person name="Filipski A."/>
            <person name="Findeiss S."/>
            <person name="Freyhult E."/>
            <person name="Fulton L."/>
            <person name="Fulton R."/>
            <person name="Garcia A.C."/>
            <person name="Gardiner A."/>
            <person name="Garfield D.A."/>
            <person name="Garvin B.E."/>
            <person name="Gibson G."/>
            <person name="Gilbert D."/>
            <person name="Gnerre S."/>
            <person name="Godfrey J."/>
            <person name="Good R."/>
            <person name="Gotea V."/>
            <person name="Gravely B."/>
            <person name="Greenberg A.J."/>
            <person name="Griffiths-Jones S."/>
            <person name="Gross S."/>
            <person name="Guigo R."/>
            <person name="Gustafson E.A."/>
            <person name="Haerty W."/>
            <person name="Hahn M.W."/>
            <person name="Halligan D.L."/>
            <person name="Halpern A.L."/>
            <person name="Halter G.M."/>
            <person name="Han M.V."/>
            <person name="Heger A."/>
            <person name="Hillier L."/>
            <person name="Hinrichs A.S."/>
            <person name="Holmes I."/>
            <person name="Hoskins R.A."/>
            <person name="Hubisz M.J."/>
            <person name="Hultmark D."/>
            <person name="Huntley M.A."/>
            <person name="Jaffe D.B."/>
            <person name="Jagadeeshan S."/>
            <person name="Jeck W.R."/>
            <person name="Johnson J."/>
            <person name="Jones C.D."/>
            <person name="Jordan W.C."/>
            <person name="Karpen G.H."/>
            <person name="Kataoka E."/>
            <person name="Keightley P.D."/>
            <person name="Kheradpour P."/>
            <person name="Kirkness E.F."/>
            <person name="Koerich L.B."/>
            <person name="Kristiansen K."/>
            <person name="Kudrna D."/>
            <person name="Kulathinal R.J."/>
            <person name="Kumar S."/>
            <person name="Kwok R."/>
            <person name="Lander E."/>
            <person name="Langley C.H."/>
            <person name="Lapoint R."/>
            <person name="Lazzaro B.P."/>
            <person name="Lee S.J."/>
            <person name="Levesque L."/>
            <person name="Li R."/>
            <person name="Lin C.F."/>
            <person name="Lin M.F."/>
            <person name="Lindblad-Toh K."/>
            <person name="Llopart A."/>
            <person name="Long M."/>
            <person name="Low L."/>
            <person name="Lozovsky E."/>
            <person name="Lu J."/>
            <person name="Luo M."/>
            <person name="Machado C.A."/>
            <person name="Makalowski W."/>
            <person name="Marzo M."/>
            <person name="Matsuda M."/>
            <person name="Matzkin L."/>
            <person name="McAllister B."/>
            <person name="McBride C.S."/>
            <person name="McKernan B."/>
            <person name="McKernan K."/>
            <person name="Mendez-Lago M."/>
            <person name="Minx P."/>
            <person name="Mollenhauer M.U."/>
            <person name="Montooth K."/>
            <person name="Mount S.M."/>
            <person name="Mu X."/>
            <person name="Myers E."/>
            <person name="Negre B."/>
            <person name="Newfeld S."/>
            <person name="Nielsen R."/>
            <person name="Noor M.A."/>
            <person name="O'Grady P."/>
            <person name="Pachter L."/>
            <person name="Papaceit M."/>
            <person name="Parisi M.J."/>
            <person name="Parisi M."/>
            <person name="Parts L."/>
            <person name="Pedersen J.S."/>
            <person name="Pesole G."/>
            <person name="Phillippy A.M."/>
            <person name="Ponting C.P."/>
            <person name="Pop M."/>
            <person name="Porcelli D."/>
            <person name="Powell J.R."/>
            <person name="Prohaska S."/>
            <person name="Pruitt K."/>
            <person name="Puig M."/>
            <person name="Quesneville H."/>
            <person name="Ram K.R."/>
            <person name="Rand D."/>
            <person name="Rasmussen M.D."/>
            <person name="Reed L.K."/>
            <person name="Reenan R."/>
            <person name="Reily A."/>
            <person name="Remington K.A."/>
            <person name="Rieger T.T."/>
            <person name="Ritchie M.G."/>
            <person name="Robin C."/>
            <person name="Rogers Y.H."/>
            <person name="Rohde C."/>
            <person name="Rozas J."/>
            <person name="Rubenfield M.J."/>
            <person name="Ruiz A."/>
            <person name="Russo S."/>
            <person name="Salzberg S.L."/>
            <person name="Sanchez-Gracia A."/>
            <person name="Saranga D.J."/>
            <person name="Sato H."/>
            <person name="Schaeffer S.W."/>
            <person name="Schatz M.C."/>
            <person name="Schlenke T."/>
            <person name="Schwartz R."/>
            <person name="Segarra C."/>
            <person name="Singh R.S."/>
            <person name="Sirot L."/>
            <person name="Sirota M."/>
            <person name="Sisneros N.B."/>
            <person name="Smith C.D."/>
            <person name="Smith T.F."/>
            <person name="Spieth J."/>
            <person name="Stage D.E."/>
            <person name="Stark A."/>
            <person name="Stephan W."/>
            <person name="Strausberg R.L."/>
            <person name="Strempel S."/>
            <person name="Sturgill D."/>
            <person name="Sutton G."/>
            <person name="Sutton G.G."/>
            <person name="Tao W."/>
            <person name="Teichmann S."/>
            <person name="Tobari Y.N."/>
            <person name="Tomimura Y."/>
            <person name="Tsolas J.M."/>
            <person name="Valente V.L."/>
            <person name="Venter E."/>
            <person name="Venter J.C."/>
            <person name="Vicario S."/>
            <person name="Vieira F.G."/>
            <person name="Vilella A.J."/>
            <person name="Villasante A."/>
            <person name="Walenz B."/>
            <person name="Wang J."/>
            <person name="Wasserman M."/>
            <person name="Watts T."/>
            <person name="Wilson D."/>
            <person name="Wilson R.K."/>
            <person name="Wing R.A."/>
            <person name="Wolfner M.F."/>
            <person name="Wong A."/>
            <person name="Wong G.K."/>
            <person name="Wu C.I."/>
            <person name="Wu G."/>
            <person name="Yamamoto D."/>
            <person name="Yang H.P."/>
            <person name="Yang S.P."/>
            <person name="Yorke J.A."/>
            <person name="Yoshida K."/>
            <person name="Zdobnov E."/>
            <person name="Zhang P."/>
            <person name="Zhang Y."/>
            <person name="Zimin A.V."/>
            <person name="Baldwin J."/>
            <person name="Abdouelleil A."/>
            <person name="Abdulkadir J."/>
            <person name="Abebe A."/>
            <person name="Abera B."/>
            <person name="Abreu J."/>
            <person name="Acer S.C."/>
            <person name="Aftuck L."/>
            <person name="Alexander A."/>
            <person name="An P."/>
            <person name="Anderson E."/>
            <person name="Anderson S."/>
            <person name="Arachi H."/>
            <person name="Azer M."/>
            <person name="Bachantsang P."/>
            <person name="Barry A."/>
            <person name="Bayul T."/>
            <person name="Berlin A."/>
            <person name="Bessette D."/>
            <person name="Bloom T."/>
            <person name="Blye J."/>
            <person name="Boguslavskiy L."/>
            <person name="Bonnet C."/>
            <person name="Boukhgalter B."/>
            <person name="Bourzgui I."/>
            <person name="Brown A."/>
            <person name="Cahill P."/>
            <person name="Channer S."/>
            <person name="Cheshatsang Y."/>
            <person name="Chuda L."/>
            <person name="Citroen M."/>
            <person name="Collymore A."/>
            <person name="Cooke P."/>
            <person name="Costello M."/>
            <person name="D'Aco K."/>
            <person name="Daza R."/>
            <person name="De Haan G."/>
            <person name="DeGray S."/>
            <person name="DeMaso C."/>
            <person name="Dhargay N."/>
            <person name="Dooley K."/>
            <person name="Dooley E."/>
            <person name="Doricent M."/>
            <person name="Dorje P."/>
            <person name="Dorjee K."/>
            <person name="Dupes A."/>
            <person name="Elong R."/>
            <person name="Falk J."/>
            <person name="Farina A."/>
            <person name="Faro S."/>
            <person name="Ferguson D."/>
            <person name="Fisher S."/>
            <person name="Foley C.D."/>
            <person name="Franke A."/>
            <person name="Friedrich D."/>
            <person name="Gadbois L."/>
            <person name="Gearin G."/>
            <person name="Gearin C.R."/>
            <person name="Giannoukos G."/>
            <person name="Goode T."/>
            <person name="Graham J."/>
            <person name="Grandbois E."/>
            <person name="Grewal S."/>
            <person name="Gyaltsen K."/>
            <person name="Hafez N."/>
            <person name="Hagos B."/>
            <person name="Hall J."/>
            <person name="Henson C."/>
            <person name="Hollinger A."/>
            <person name="Honan T."/>
            <person name="Huard M.D."/>
            <person name="Hughes L."/>
            <person name="Hurhula B."/>
            <person name="Husby M.E."/>
            <person name="Kamat A."/>
            <person name="Kanga B."/>
            <person name="Kashin S."/>
            <person name="Khazanovich D."/>
            <person name="Kisner P."/>
            <person name="Lance K."/>
            <person name="Lara M."/>
            <person name="Lee W."/>
            <person name="Lennon N."/>
            <person name="Letendre F."/>
            <person name="LeVine R."/>
            <person name="Lipovsky A."/>
            <person name="Liu X."/>
            <person name="Liu J."/>
            <person name="Liu S."/>
            <person name="Lokyitsang T."/>
            <person name="Lokyitsang Y."/>
            <person name="Lubonja R."/>
            <person name="Lui A."/>
            <person name="MacDonald P."/>
            <person name="Magnisalis V."/>
            <person name="Maru K."/>
            <person name="Matthews C."/>
            <person name="McCusker W."/>
            <person name="McDonough S."/>
            <person name="Mehta T."/>
            <person name="Meldrim J."/>
            <person name="Meneus L."/>
            <person name="Mihai O."/>
            <person name="Mihalev A."/>
            <person name="Mihova T."/>
            <person name="Mittelman R."/>
            <person name="Mlenga V."/>
            <person name="Montmayeur A."/>
            <person name="Mulrain L."/>
            <person name="Navidi A."/>
            <person name="Naylor J."/>
            <person name="Negash T."/>
            <person name="Nguyen T."/>
            <person name="Nguyen N."/>
            <person name="Nicol R."/>
            <person name="Norbu C."/>
            <person name="Norbu N."/>
            <person name="Novod N."/>
            <person name="O'Neill B."/>
            <person name="Osman S."/>
            <person name="Markiewicz E."/>
            <person name="Oyono O.L."/>
            <person name="Patti C."/>
            <person name="Phunkhang P."/>
            <person name="Pierre F."/>
            <person name="Priest M."/>
            <person name="Raghuraman S."/>
            <person name="Rege F."/>
            <person name="Reyes R."/>
            <person name="Rise C."/>
            <person name="Rogov P."/>
            <person name="Ross K."/>
            <person name="Ryan E."/>
            <person name="Settipalli S."/>
            <person name="Shea T."/>
            <person name="Sherpa N."/>
            <person name="Shi L."/>
            <person name="Shih D."/>
            <person name="Sparrow T."/>
            <person name="Spaulding J."/>
            <person name="Stalker J."/>
            <person name="Stange-Thomann N."/>
            <person name="Stavropoulos S."/>
            <person name="Stone C."/>
            <person name="Strader C."/>
            <person name="Tesfaye S."/>
            <person name="Thomson T."/>
            <person name="Thoulutsang Y."/>
            <person name="Thoulutsang D."/>
            <person name="Topham K."/>
            <person name="Topping I."/>
            <person name="Tsamla T."/>
            <person name="Vassiliev H."/>
            <person name="Vo A."/>
            <person name="Wangchuk T."/>
            <person name="Wangdi T."/>
            <person name="Weiand M."/>
            <person name="Wilkinson J."/>
            <person name="Wilson A."/>
            <person name="Yadav S."/>
            <person name="Young G."/>
            <person name="Yu Q."/>
            <person name="Zembek L."/>
            <person name="Zhong D."/>
            <person name="Zimmer A."/>
            <person name="Zwirko Z."/>
            <person name="Jaffe D.B."/>
            <person name="Alvarez P."/>
            <person name="Brockman W."/>
            <person name="Butler J."/>
            <person name="Chin C."/>
            <person name="Gnerre S."/>
            <person name="Grabherr M."/>
            <person name="Kleber M."/>
            <person name="Mauceli E."/>
            <person name="MacCallum I."/>
        </authorList>
    </citation>
    <scope>NUCLEOTIDE SEQUENCE [LARGE SCALE GENOMIC DNA]</scope>
    <source>
        <strain evidence="2">MSH-3 / Tucson 14011-0111.49</strain>
    </source>
</reference>
<keyword evidence="2" id="KW-1185">Reference proteome</keyword>
<dbReference type="eggNOG" id="KOG4568">
    <property type="taxonomic scope" value="Eukaryota"/>
</dbReference>
<dbReference type="HOGENOM" id="CLU_1779387_0_0_1"/>
<organism evidence="2">
    <name type="scientific">Drosophila persimilis</name>
    <name type="common">Fruit fly</name>
    <dbReference type="NCBI Taxonomy" id="7234"/>
    <lineage>
        <taxon>Eukaryota</taxon>
        <taxon>Metazoa</taxon>
        <taxon>Ecdysozoa</taxon>
        <taxon>Arthropoda</taxon>
        <taxon>Hexapoda</taxon>
        <taxon>Insecta</taxon>
        <taxon>Pterygota</taxon>
        <taxon>Neoptera</taxon>
        <taxon>Endopterygota</taxon>
        <taxon>Diptera</taxon>
        <taxon>Brachycera</taxon>
        <taxon>Muscomorpha</taxon>
        <taxon>Ephydroidea</taxon>
        <taxon>Drosophilidae</taxon>
        <taxon>Drosophila</taxon>
        <taxon>Sophophora</taxon>
    </lineage>
</organism>
<accession>B4GX94</accession>
<evidence type="ECO:0000313" key="2">
    <source>
        <dbReference type="Proteomes" id="UP000008744"/>
    </source>
</evidence>
<dbReference type="EMBL" id="CH479195">
    <property type="protein sequence ID" value="EDW27205.1"/>
    <property type="molecule type" value="Genomic_DNA"/>
</dbReference>
<proteinExistence type="predicted"/>